<gene>
    <name evidence="11" type="ORF">Lepil_0434</name>
</gene>
<protein>
    <submittedName>
        <fullName evidence="11">CRISPR-associated helicase, Cas3 family</fullName>
    </submittedName>
</protein>
<dbReference type="GO" id="GO:0051607">
    <property type="term" value="P:defense response to virus"/>
    <property type="evidence" value="ECO:0007669"/>
    <property type="project" value="UniProtKB-KW"/>
</dbReference>
<evidence type="ECO:0000259" key="10">
    <source>
        <dbReference type="PROSITE" id="PS51643"/>
    </source>
</evidence>
<reference evidence="11 12" key="1">
    <citation type="submission" date="2011-10" db="EMBL/GenBank/DDBJ databases">
        <title>The Improved High-Quality Draft genome of Leptonema illini DSM 21528.</title>
        <authorList>
            <consortium name="US DOE Joint Genome Institute (JGI-PGF)"/>
            <person name="Lucas S."/>
            <person name="Copeland A."/>
            <person name="Lapidus A."/>
            <person name="Glavina del Rio T."/>
            <person name="Dalin E."/>
            <person name="Tice H."/>
            <person name="Bruce D."/>
            <person name="Goodwin L."/>
            <person name="Pitluck S."/>
            <person name="Peters L."/>
            <person name="Mikhailova N."/>
            <person name="Held B."/>
            <person name="Kyrpides N."/>
            <person name="Mavromatis K."/>
            <person name="Ivanova N."/>
            <person name="Markowitz V."/>
            <person name="Cheng J.-F."/>
            <person name="Hugenholtz P."/>
            <person name="Woyke T."/>
            <person name="Wu D."/>
            <person name="Gronow S."/>
            <person name="Wellnitz S."/>
            <person name="Brambilla E.-M."/>
            <person name="Klenk H.-P."/>
            <person name="Eisen J.A."/>
        </authorList>
    </citation>
    <scope>NUCLEOTIDE SEQUENCE [LARGE SCALE GENOMIC DNA]</scope>
    <source>
        <strain evidence="11 12">DSM 21528</strain>
    </source>
</reference>
<evidence type="ECO:0000256" key="5">
    <source>
        <dbReference type="ARBA" id="ARBA00022741"/>
    </source>
</evidence>
<name>H2CA16_9LEPT</name>
<dbReference type="RefSeq" id="WP_002769499.1">
    <property type="nucleotide sequence ID" value="NZ_JH597773.1"/>
</dbReference>
<dbReference type="PANTHER" id="PTHR47963:SF9">
    <property type="entry name" value="CRISPR-ASSOCIATED ENDONUCLEASE_HELICASE CAS3"/>
    <property type="match status" value="1"/>
</dbReference>
<dbReference type="CDD" id="cd09641">
    <property type="entry name" value="Cas3''_I"/>
    <property type="match status" value="1"/>
</dbReference>
<dbReference type="SUPFAM" id="SSF52540">
    <property type="entry name" value="P-loop containing nucleoside triphosphate hydrolases"/>
    <property type="match status" value="1"/>
</dbReference>
<dbReference type="GO" id="GO:0005524">
    <property type="term" value="F:ATP binding"/>
    <property type="evidence" value="ECO:0007669"/>
    <property type="project" value="UniProtKB-KW"/>
</dbReference>
<evidence type="ECO:0000256" key="3">
    <source>
        <dbReference type="ARBA" id="ARBA00022722"/>
    </source>
</evidence>
<dbReference type="InterPro" id="IPR050547">
    <property type="entry name" value="DEAD_box_RNA_helicases"/>
</dbReference>
<dbReference type="InterPro" id="IPR027417">
    <property type="entry name" value="P-loop_NTPase"/>
</dbReference>
<evidence type="ECO:0000256" key="7">
    <source>
        <dbReference type="ARBA" id="ARBA00022806"/>
    </source>
</evidence>
<dbReference type="Proteomes" id="UP000005737">
    <property type="component" value="Unassembled WGS sequence"/>
</dbReference>
<evidence type="ECO:0000256" key="1">
    <source>
        <dbReference type="ARBA" id="ARBA00006847"/>
    </source>
</evidence>
<dbReference type="EMBL" id="JH597773">
    <property type="protein sequence ID" value="EHQ05140.1"/>
    <property type="molecule type" value="Genomic_DNA"/>
</dbReference>
<evidence type="ECO:0000256" key="9">
    <source>
        <dbReference type="ARBA" id="ARBA00023118"/>
    </source>
</evidence>
<dbReference type="NCBIfam" id="TIGR01596">
    <property type="entry name" value="cas3_HD"/>
    <property type="match status" value="1"/>
</dbReference>
<dbReference type="Gene3D" id="3.40.50.300">
    <property type="entry name" value="P-loop containing nucleotide triphosphate hydrolases"/>
    <property type="match status" value="2"/>
</dbReference>
<evidence type="ECO:0000313" key="12">
    <source>
        <dbReference type="Proteomes" id="UP000005737"/>
    </source>
</evidence>
<feature type="domain" description="HD Cas3-type" evidence="10">
    <location>
        <begin position="13"/>
        <end position="222"/>
    </location>
</feature>
<keyword evidence="8" id="KW-0067">ATP-binding</keyword>
<dbReference type="Pfam" id="PF22590">
    <property type="entry name" value="Cas3-like_C_2"/>
    <property type="match status" value="1"/>
</dbReference>
<dbReference type="GO" id="GO:0016787">
    <property type="term" value="F:hydrolase activity"/>
    <property type="evidence" value="ECO:0007669"/>
    <property type="project" value="UniProtKB-KW"/>
</dbReference>
<comment type="similarity">
    <text evidence="1">In the N-terminal section; belongs to the CRISPR-associated nuclease Cas3-HD family.</text>
</comment>
<evidence type="ECO:0000313" key="11">
    <source>
        <dbReference type="EMBL" id="EHQ05140.1"/>
    </source>
</evidence>
<keyword evidence="9" id="KW-0051">Antiviral defense</keyword>
<dbReference type="GO" id="GO:0046872">
    <property type="term" value="F:metal ion binding"/>
    <property type="evidence" value="ECO:0007669"/>
    <property type="project" value="UniProtKB-KW"/>
</dbReference>
<dbReference type="STRING" id="183.GCA_002009735_00028"/>
<evidence type="ECO:0000256" key="2">
    <source>
        <dbReference type="ARBA" id="ARBA00009046"/>
    </source>
</evidence>
<dbReference type="AlphaFoldDB" id="H2CA16"/>
<keyword evidence="3" id="KW-0540">Nuclease</keyword>
<keyword evidence="4" id="KW-0479">Metal-binding</keyword>
<dbReference type="PANTHER" id="PTHR47963">
    <property type="entry name" value="DEAD-BOX ATP-DEPENDENT RNA HELICASE 47, MITOCHONDRIAL"/>
    <property type="match status" value="1"/>
</dbReference>
<dbReference type="InterPro" id="IPR054712">
    <property type="entry name" value="Cas3-like_dom"/>
</dbReference>
<dbReference type="HOGENOM" id="CLU_013924_2_0_12"/>
<organism evidence="11 12">
    <name type="scientific">Leptonema illini DSM 21528</name>
    <dbReference type="NCBI Taxonomy" id="929563"/>
    <lineage>
        <taxon>Bacteria</taxon>
        <taxon>Pseudomonadati</taxon>
        <taxon>Spirochaetota</taxon>
        <taxon>Spirochaetia</taxon>
        <taxon>Leptospirales</taxon>
        <taxon>Leptospiraceae</taxon>
        <taxon>Leptonema</taxon>
    </lineage>
</organism>
<accession>H2CA16</accession>
<proteinExistence type="inferred from homology"/>
<evidence type="ECO:0000256" key="6">
    <source>
        <dbReference type="ARBA" id="ARBA00022801"/>
    </source>
</evidence>
<dbReference type="InterPro" id="IPR006483">
    <property type="entry name" value="CRISPR-assoc_Cas3_HD"/>
</dbReference>
<dbReference type="GO" id="GO:0003724">
    <property type="term" value="F:RNA helicase activity"/>
    <property type="evidence" value="ECO:0007669"/>
    <property type="project" value="TreeGrafter"/>
</dbReference>
<sequence length="925" mass="103302">MHYLRFWGKADGESGRWRPLVLHMLDVAAVARQWLLRHPAFVHDWARRLQVERDVLADLVTFLTAIHDLGKFALDFQFKIPQLATLLTGRTGISYASRASHPSSGFGFWDASIWGQIKDQLSDLSSDDMGVLNRSIRPLLTASFGHHGKPVEALDPSTPPPLRQLYDDKVQLAAKAYIDDLLHLLPGSLTAMQQWAKTRSVRPELARFSFPLSGLIILADWTGSSSDNFPLNLPFTKEHASEFDLKKAFSESLELADAALLRQGLVAVPRRKLTNPWEELFPTFKPYTPTPLQTAMLQATEGRGPALYIIEDIAGAGKTEAALLLTASLMDKENVEGFYFALPTMATSNGMYSRLAAIYSNYFAAGSNASLILAHGRPELNAAFQDSLLPEHSRVTDVEFNATDAEEQQTTKAACNTWIADRARKAFLAQVGVGSIDQALLSVIYSKHNTLRMFGLSRKILIVDEVHAYDAYMQELLESLIKFQAQQGRSVVLLSATLPVSMKESLGAAYLSGCNGQGDEPEVNLREEMHYPLITIVESGKVDFIPIEPSARHCRSVGVEFLTSEDGAIEPVVERLAEISREGRCAVWIRNTVADVQRAYDQLSVEIDADKLFVFHSRFAMGHRSDIEERVLRTFGKESTSAERAGRILLATQVVEQSLDLDFDEMITDLCPIDLVIQRVGRLRRHARDQSGNRIDTVDGRGVGTVIIFGPDPDTTIEADWYMGCFPGGAKVYQNHGILWRTASVLKRERQIEIPARLRYLIEAVYGETETPHALVEQSHRAHSADDKAGFTAQTNLIDLEKGFLQSSDLNPWPDHSAPTRLTDETRTYRLCLLEGSTVRPLVASNDQSFALSEVKFRPVEVVLPSELRRIIEEAERRLPDQGRGGSLLPFEQLEQGLYRSLGETTKQERFVYSEKLGLRLEAQK</sequence>
<keyword evidence="12" id="KW-1185">Reference proteome</keyword>
<dbReference type="GO" id="GO:0003723">
    <property type="term" value="F:RNA binding"/>
    <property type="evidence" value="ECO:0007669"/>
    <property type="project" value="TreeGrafter"/>
</dbReference>
<keyword evidence="6" id="KW-0378">Hydrolase</keyword>
<dbReference type="InterPro" id="IPR038257">
    <property type="entry name" value="CRISPR-assoc_Cas3_HD_sf"/>
</dbReference>
<dbReference type="NCBIfam" id="TIGR01587">
    <property type="entry name" value="cas3_core"/>
    <property type="match status" value="1"/>
</dbReference>
<keyword evidence="7" id="KW-0347">Helicase</keyword>
<keyword evidence="5" id="KW-0547">Nucleotide-binding</keyword>
<dbReference type="PROSITE" id="PS51643">
    <property type="entry name" value="HD_CAS3"/>
    <property type="match status" value="1"/>
</dbReference>
<evidence type="ECO:0000256" key="4">
    <source>
        <dbReference type="ARBA" id="ARBA00022723"/>
    </source>
</evidence>
<dbReference type="Gene3D" id="1.10.3210.30">
    <property type="match status" value="1"/>
</dbReference>
<dbReference type="InterPro" id="IPR006474">
    <property type="entry name" value="Helicase_Cas3_CRISPR-ass_core"/>
</dbReference>
<comment type="similarity">
    <text evidence="2">In the central section; belongs to the CRISPR-associated helicase Cas3 family.</text>
</comment>
<dbReference type="GO" id="GO:0004518">
    <property type="term" value="F:nuclease activity"/>
    <property type="evidence" value="ECO:0007669"/>
    <property type="project" value="UniProtKB-KW"/>
</dbReference>
<evidence type="ECO:0000256" key="8">
    <source>
        <dbReference type="ARBA" id="ARBA00022840"/>
    </source>
</evidence>
<dbReference type="Pfam" id="PF18019">
    <property type="entry name" value="Cas3_HD"/>
    <property type="match status" value="1"/>
</dbReference>